<dbReference type="InterPro" id="IPR037066">
    <property type="entry name" value="Plug_dom_sf"/>
</dbReference>
<dbReference type="NCBIfam" id="TIGR04057">
    <property type="entry name" value="SusC_RagA_signa"/>
    <property type="match status" value="1"/>
</dbReference>
<dbReference type="Proteomes" id="UP001597418">
    <property type="component" value="Unassembled WGS sequence"/>
</dbReference>
<organism evidence="3 4">
    <name type="scientific">Sphingobacterium populi</name>
    <dbReference type="NCBI Taxonomy" id="1812824"/>
    <lineage>
        <taxon>Bacteria</taxon>
        <taxon>Pseudomonadati</taxon>
        <taxon>Bacteroidota</taxon>
        <taxon>Sphingobacteriia</taxon>
        <taxon>Sphingobacteriales</taxon>
        <taxon>Sphingobacteriaceae</taxon>
        <taxon>Sphingobacterium</taxon>
    </lineage>
</organism>
<name>A0ABW5U9A4_9SPHI</name>
<evidence type="ECO:0000313" key="4">
    <source>
        <dbReference type="Proteomes" id="UP001597418"/>
    </source>
</evidence>
<comment type="caution">
    <text evidence="3">The sequence shown here is derived from an EMBL/GenBank/DDBJ whole genome shotgun (WGS) entry which is preliminary data.</text>
</comment>
<dbReference type="Pfam" id="PF13715">
    <property type="entry name" value="CarbopepD_reg_2"/>
    <property type="match status" value="1"/>
</dbReference>
<dbReference type="InterPro" id="IPR023997">
    <property type="entry name" value="TonB-dep_OMP_SusC/RagA_CS"/>
</dbReference>
<keyword evidence="4" id="KW-1185">Reference proteome</keyword>
<dbReference type="InterPro" id="IPR008969">
    <property type="entry name" value="CarboxyPept-like_regulatory"/>
</dbReference>
<dbReference type="NCBIfam" id="TIGR04056">
    <property type="entry name" value="OMP_RagA_SusC"/>
    <property type="match status" value="1"/>
</dbReference>
<dbReference type="Pfam" id="PF07715">
    <property type="entry name" value="Plug"/>
    <property type="match status" value="1"/>
</dbReference>
<evidence type="ECO:0000259" key="2">
    <source>
        <dbReference type="Pfam" id="PF07715"/>
    </source>
</evidence>
<dbReference type="RefSeq" id="WP_231863161.1">
    <property type="nucleotide sequence ID" value="NZ_JBHUMB010000005.1"/>
</dbReference>
<protein>
    <submittedName>
        <fullName evidence="3">SusC/RagA family TonB-linked outer membrane protein</fullName>
    </submittedName>
</protein>
<dbReference type="InterPro" id="IPR012910">
    <property type="entry name" value="Plug_dom"/>
</dbReference>
<feature type="domain" description="TonB-dependent receptor plug" evidence="2">
    <location>
        <begin position="122"/>
        <end position="229"/>
    </location>
</feature>
<dbReference type="SUPFAM" id="SSF49464">
    <property type="entry name" value="Carboxypeptidase regulatory domain-like"/>
    <property type="match status" value="1"/>
</dbReference>
<dbReference type="PROSITE" id="PS00018">
    <property type="entry name" value="EF_HAND_1"/>
    <property type="match status" value="1"/>
</dbReference>
<dbReference type="Gene3D" id="2.170.130.10">
    <property type="entry name" value="TonB-dependent receptor, plug domain"/>
    <property type="match status" value="1"/>
</dbReference>
<feature type="signal peptide" evidence="1">
    <location>
        <begin position="1"/>
        <end position="24"/>
    </location>
</feature>
<dbReference type="InterPro" id="IPR023996">
    <property type="entry name" value="TonB-dep_OMP_SusC/RagA"/>
</dbReference>
<dbReference type="InterPro" id="IPR018247">
    <property type="entry name" value="EF_Hand_1_Ca_BS"/>
</dbReference>
<evidence type="ECO:0000256" key="1">
    <source>
        <dbReference type="SAM" id="SignalP"/>
    </source>
</evidence>
<dbReference type="SUPFAM" id="SSF56935">
    <property type="entry name" value="Porins"/>
    <property type="match status" value="1"/>
</dbReference>
<reference evidence="4" key="1">
    <citation type="journal article" date="2019" name="Int. J. Syst. Evol. Microbiol.">
        <title>The Global Catalogue of Microorganisms (GCM) 10K type strain sequencing project: providing services to taxonomists for standard genome sequencing and annotation.</title>
        <authorList>
            <consortium name="The Broad Institute Genomics Platform"/>
            <consortium name="The Broad Institute Genome Sequencing Center for Infectious Disease"/>
            <person name="Wu L."/>
            <person name="Ma J."/>
        </authorList>
    </citation>
    <scope>NUCLEOTIDE SEQUENCE [LARGE SCALE GENOMIC DNA]</scope>
    <source>
        <strain evidence="4">KCTC 42247</strain>
    </source>
</reference>
<keyword evidence="1" id="KW-0732">Signal</keyword>
<sequence>MNNRNLLFMIACFFAILLASNAFGQENLQSTVSGIVRDELEVALSGVTIQNRTTGETQVTANLGDFTIRALRGDSLVFTFVGYKTFMTRIGNITNLNITLEADDQSINEVVVVGFGAQKKISVVGAQSSVNVDNLKQPVANLSATLAGRIAGLVGVQRTGLPGADGADLWIRGISTFNRSGNNAGPLVVVDGVQGRDINSFDPEDIASFSILKDAAATSVYGVAGANGVILITTKKGTSGKPTLMFNYNQGITSFTQRPELTDGVTYMLLRNEAQRASGMTPEYSNNYINNTILGTDPYLYPNVNWMDALFNNVSDNRRANFSARGGSDFANYYVSGAYYDETSLLNTDALQSYNASTRFKRYNFTSNVGMNFTKTTKFELGIQGYISNLNYPGVNPQDAFANVMQTNPVLYPVMYPGGFVPGVSSAGAQPNPYGQVTQTGTQNTFRNQIMSNARLIQDLGALVPGLTFNALFSFDIWNTHRIDRTRTRSTYLINRLFPYDAEGNPILNIISQGSDDLGYGRANDSNRQFYTEASFNYNTTIADDHSITALLLYNQREEVRAFANSVTSSLPYRNQGIVGRLTYGFQDKYFFEGNFGYNGSENFAPGFKYGFFPSFGLGWVVSNEKFFAPLAETINFLKLRYSNGIVGDGGNGGRRFGYLTLVNTNVDGGGYTFGNGTNNVGYAGGAITDYGTNVRWAEAHKQNLGIEINTLNNKLSLIVDLFKERRSGVFLQRESLPNFVGLNSAPWGNLGIIENKGIDGTLELSPFPIGNVFLDMRATYTFNRDKVIENDMPIQPFPYMERRGVNYLSNFGYVADGLFQSQAEIDQHANQSALGAQRVGDIRYKDLNGDGIIDANDITRIGNGDVPNHIYGFGFNVTYKQFYIGAFFQGISGAERLISGDGIIPFNNSTGAERSNLFAIAEDRWTEENPLENPFYPRLAYGNTANRNNAVASSWWIKDIDFLRLKTVDLGYNLPKSTAERLLLRNARIYLQGYNLLTWSKFKLWDPELNTSNGSRYPNIRTFTLGLQASF</sequence>
<feature type="chain" id="PRO_5046676598" evidence="1">
    <location>
        <begin position="25"/>
        <end position="1032"/>
    </location>
</feature>
<dbReference type="EMBL" id="JBHUMB010000005">
    <property type="protein sequence ID" value="MFD2742394.1"/>
    <property type="molecule type" value="Genomic_DNA"/>
</dbReference>
<gene>
    <name evidence="3" type="ORF">ACFSQ6_03210</name>
</gene>
<evidence type="ECO:0000313" key="3">
    <source>
        <dbReference type="EMBL" id="MFD2742394.1"/>
    </source>
</evidence>
<accession>A0ABW5U9A4</accession>
<proteinExistence type="predicted"/>